<comment type="caution">
    <text evidence="1">The sequence shown here is derived from an EMBL/GenBank/DDBJ whole genome shotgun (WGS) entry which is preliminary data.</text>
</comment>
<name>A0A4S5CJD7_9ACTN</name>
<feature type="non-terminal residue" evidence="1">
    <location>
        <position position="161"/>
    </location>
</feature>
<protein>
    <submittedName>
        <fullName evidence="1">Pentapeptide repeat-containing protein</fullName>
    </submittedName>
</protein>
<sequence>MLMRYTAGIGQLGSDTLDVRLAGIHALESLAAESKTYRRPVAKILSAFVRERTVPDHPHGTLRPWDTWSPTATGGRSTGLEPLDLADQATAGLSPDLVQIPDTDVQAALTVLGRLSSEVDASRASLIYTYLAMKDRTEAWLEEANLTDVWLSRADLTGARL</sequence>
<evidence type="ECO:0000313" key="2">
    <source>
        <dbReference type="Proteomes" id="UP000305282"/>
    </source>
</evidence>
<accession>A0A4S5CJD7</accession>
<evidence type="ECO:0000313" key="1">
    <source>
        <dbReference type="EMBL" id="THJ44731.1"/>
    </source>
</evidence>
<dbReference type="OrthoDB" id="3214045at2"/>
<gene>
    <name evidence="1" type="ORF">E7Y31_20225</name>
</gene>
<dbReference type="AlphaFoldDB" id="A0A4S5CJD7"/>
<organism evidence="1 2">
    <name type="scientific">Candidatus Frankia alpina</name>
    <dbReference type="NCBI Taxonomy" id="2699483"/>
    <lineage>
        <taxon>Bacteria</taxon>
        <taxon>Bacillati</taxon>
        <taxon>Actinomycetota</taxon>
        <taxon>Actinomycetes</taxon>
        <taxon>Frankiales</taxon>
        <taxon>Frankiaceae</taxon>
        <taxon>Frankia</taxon>
    </lineage>
</organism>
<proteinExistence type="predicted"/>
<dbReference type="EMBL" id="SSXH01000735">
    <property type="protein sequence ID" value="THJ44731.1"/>
    <property type="molecule type" value="Genomic_DNA"/>
</dbReference>
<dbReference type="Proteomes" id="UP000305282">
    <property type="component" value="Unassembled WGS sequence"/>
</dbReference>
<dbReference type="SUPFAM" id="SSF141571">
    <property type="entry name" value="Pentapeptide repeat-like"/>
    <property type="match status" value="1"/>
</dbReference>
<keyword evidence="2" id="KW-1185">Reference proteome</keyword>
<reference evidence="1 2" key="1">
    <citation type="submission" date="2019-04" db="EMBL/GenBank/DDBJ databases">
        <title>Draft genome sequences for three unisolated Alnus-infective Frankia Sp+ strains, AgTrS, AiOr and AvVan, the first sequenced Frankia strains able to sporulate in-planta.</title>
        <authorList>
            <person name="Bethencourt L."/>
            <person name="Vautrin F."/>
            <person name="Taib N."/>
            <person name="Dubost A."/>
            <person name="Castro-Garcia L."/>
            <person name="Imbaud O."/>
            <person name="Abrouk D."/>
            <person name="Fournier P."/>
            <person name="Briolay J."/>
            <person name="Nguyen A."/>
            <person name="Normand P."/>
            <person name="Fernandez M.P."/>
            <person name="Brochier-Armanet C."/>
            <person name="Herrera-Belaroussi A."/>
        </authorList>
    </citation>
    <scope>NUCLEOTIDE SEQUENCE [LARGE SCALE GENOMIC DNA]</scope>
    <source>
        <strain evidence="1 2">AvVan</strain>
    </source>
</reference>